<name>A0A6B1D5Y8_9CHLR</name>
<gene>
    <name evidence="1" type="ORF">F4X14_07980</name>
</gene>
<organism evidence="1">
    <name type="scientific">Caldilineaceae bacterium SB0661_bin_32</name>
    <dbReference type="NCBI Taxonomy" id="2605255"/>
    <lineage>
        <taxon>Bacteria</taxon>
        <taxon>Bacillati</taxon>
        <taxon>Chloroflexota</taxon>
        <taxon>Caldilineae</taxon>
        <taxon>Caldilineales</taxon>
        <taxon>Caldilineaceae</taxon>
    </lineage>
</organism>
<reference evidence="1" key="1">
    <citation type="submission" date="2019-09" db="EMBL/GenBank/DDBJ databases">
        <title>Characterisation of the sponge microbiome using genome-centric metagenomics.</title>
        <authorList>
            <person name="Engelberts J.P."/>
            <person name="Robbins S.J."/>
            <person name="De Goeij J.M."/>
            <person name="Aranda M."/>
            <person name="Bell S.C."/>
            <person name="Webster N.S."/>
        </authorList>
    </citation>
    <scope>NUCLEOTIDE SEQUENCE</scope>
    <source>
        <strain evidence="1">SB0661_bin_32</strain>
    </source>
</reference>
<dbReference type="InterPro" id="IPR024271">
    <property type="entry name" value="DUF3782"/>
</dbReference>
<evidence type="ECO:0000313" key="1">
    <source>
        <dbReference type="EMBL" id="MYC94895.1"/>
    </source>
</evidence>
<protein>
    <submittedName>
        <fullName evidence="1">DUF3782 domain-containing protein</fullName>
    </submittedName>
</protein>
<dbReference type="AlphaFoldDB" id="A0A6B1D5Y8"/>
<accession>A0A6B1D5Y8</accession>
<dbReference type="Pfam" id="PF12644">
    <property type="entry name" value="DUF3782"/>
    <property type="match status" value="1"/>
</dbReference>
<sequence>MDERFDKLDERFDSFEMALARFGLRGGIHSEDLFRKTMKSVLEESFAATVEEKNIQGEQFDLVVMKNGDHCIAGPLK</sequence>
<comment type="caution">
    <text evidence="1">The sequence shown here is derived from an EMBL/GenBank/DDBJ whole genome shotgun (WGS) entry which is preliminary data.</text>
</comment>
<proteinExistence type="predicted"/>
<dbReference type="EMBL" id="VXMH01000036">
    <property type="protein sequence ID" value="MYC94895.1"/>
    <property type="molecule type" value="Genomic_DNA"/>
</dbReference>